<dbReference type="EMBL" id="CYRY02018717">
    <property type="protein sequence ID" value="VCW96601.1"/>
    <property type="molecule type" value="Genomic_DNA"/>
</dbReference>
<proteinExistence type="predicted"/>
<evidence type="ECO:0000313" key="2">
    <source>
        <dbReference type="Proteomes" id="UP000269945"/>
    </source>
</evidence>
<dbReference type="Proteomes" id="UP000269945">
    <property type="component" value="Unassembled WGS sequence"/>
</dbReference>
<name>A0A9X9LUG8_GULGU</name>
<feature type="non-terminal residue" evidence="1">
    <location>
        <position position="102"/>
    </location>
</feature>
<comment type="caution">
    <text evidence="1">The sequence shown here is derived from an EMBL/GenBank/DDBJ whole genome shotgun (WGS) entry which is preliminary data.</text>
</comment>
<reference evidence="1 2" key="1">
    <citation type="submission" date="2018-10" db="EMBL/GenBank/DDBJ databases">
        <authorList>
            <person name="Ekblom R."/>
            <person name="Jareborg N."/>
        </authorList>
    </citation>
    <scope>NUCLEOTIDE SEQUENCE [LARGE SCALE GENOMIC DNA]</scope>
    <source>
        <tissue evidence="1">Muscle</tissue>
    </source>
</reference>
<sequence>MTNTGMDNQSTHKCSQTGPLAVTSSLIRKVPQSPCKKCVPLRICHYPMPFTSFLPIPAHCALRSLASWLYLDSSCAPTSSPSPCDFQVLSSCPTFPHGSFSQ</sequence>
<evidence type="ECO:0000313" key="1">
    <source>
        <dbReference type="EMBL" id="VCW96601.1"/>
    </source>
</evidence>
<protein>
    <submittedName>
        <fullName evidence="1">Uncharacterized protein</fullName>
    </submittedName>
</protein>
<accession>A0A9X9LUG8</accession>
<keyword evidence="2" id="KW-1185">Reference proteome</keyword>
<dbReference type="AlphaFoldDB" id="A0A9X9LUG8"/>
<gene>
    <name evidence="1" type="ORF">BN2614_LOCUS1</name>
</gene>
<organism evidence="1 2">
    <name type="scientific">Gulo gulo</name>
    <name type="common">Wolverine</name>
    <name type="synonym">Gluton</name>
    <dbReference type="NCBI Taxonomy" id="48420"/>
    <lineage>
        <taxon>Eukaryota</taxon>
        <taxon>Metazoa</taxon>
        <taxon>Chordata</taxon>
        <taxon>Craniata</taxon>
        <taxon>Vertebrata</taxon>
        <taxon>Euteleostomi</taxon>
        <taxon>Mammalia</taxon>
        <taxon>Eutheria</taxon>
        <taxon>Laurasiatheria</taxon>
        <taxon>Carnivora</taxon>
        <taxon>Caniformia</taxon>
        <taxon>Musteloidea</taxon>
        <taxon>Mustelidae</taxon>
        <taxon>Guloninae</taxon>
        <taxon>Gulo</taxon>
    </lineage>
</organism>